<comment type="caution">
    <text evidence="7">The sequence shown here is derived from an EMBL/GenBank/DDBJ whole genome shotgun (WGS) entry which is preliminary data.</text>
</comment>
<evidence type="ECO:0000313" key="7">
    <source>
        <dbReference type="EMBL" id="TKR87368.1"/>
    </source>
</evidence>
<reference evidence="7 8" key="1">
    <citation type="journal article" date="2015" name="Genome Biol.">
        <title>Comparative genomics of Steinernema reveals deeply conserved gene regulatory networks.</title>
        <authorList>
            <person name="Dillman A.R."/>
            <person name="Macchietto M."/>
            <person name="Porter C.F."/>
            <person name="Rogers A."/>
            <person name="Williams B."/>
            <person name="Antoshechkin I."/>
            <person name="Lee M.M."/>
            <person name="Goodwin Z."/>
            <person name="Lu X."/>
            <person name="Lewis E.E."/>
            <person name="Goodrich-Blair H."/>
            <person name="Stock S.P."/>
            <person name="Adams B.J."/>
            <person name="Sternberg P.W."/>
            <person name="Mortazavi A."/>
        </authorList>
    </citation>
    <scope>NUCLEOTIDE SEQUENCE [LARGE SCALE GENOMIC DNA]</scope>
    <source>
        <strain evidence="7 8">ALL</strain>
    </source>
</reference>
<keyword evidence="8" id="KW-1185">Reference proteome</keyword>
<dbReference type="GO" id="GO:0033514">
    <property type="term" value="P:L-lysine catabolic process to acetyl-CoA via L-pipecolate"/>
    <property type="evidence" value="ECO:0007669"/>
    <property type="project" value="TreeGrafter"/>
</dbReference>
<evidence type="ECO:0000256" key="2">
    <source>
        <dbReference type="ARBA" id="ARBA00010989"/>
    </source>
</evidence>
<evidence type="ECO:0000256" key="3">
    <source>
        <dbReference type="ARBA" id="ARBA00022630"/>
    </source>
</evidence>
<evidence type="ECO:0000256" key="4">
    <source>
        <dbReference type="ARBA" id="ARBA00022827"/>
    </source>
</evidence>
<feature type="domain" description="FAD dependent oxidoreductase" evidence="6">
    <location>
        <begin position="53"/>
        <end position="335"/>
    </location>
</feature>
<evidence type="ECO:0000256" key="1">
    <source>
        <dbReference type="ARBA" id="ARBA00001974"/>
    </source>
</evidence>
<evidence type="ECO:0000256" key="5">
    <source>
        <dbReference type="ARBA" id="ARBA00023002"/>
    </source>
</evidence>
<dbReference type="EMBL" id="AZBU02000003">
    <property type="protein sequence ID" value="TKR87368.1"/>
    <property type="molecule type" value="Genomic_DNA"/>
</dbReference>
<dbReference type="GO" id="GO:0008115">
    <property type="term" value="F:sarcosine oxidase activity"/>
    <property type="evidence" value="ECO:0007669"/>
    <property type="project" value="TreeGrafter"/>
</dbReference>
<dbReference type="Proteomes" id="UP000298663">
    <property type="component" value="Unassembled WGS sequence"/>
</dbReference>
<dbReference type="GO" id="GO:0050031">
    <property type="term" value="F:L-pipecolate oxidase activity"/>
    <property type="evidence" value="ECO:0007669"/>
    <property type="project" value="TreeGrafter"/>
</dbReference>
<dbReference type="InterPro" id="IPR006076">
    <property type="entry name" value="FAD-dep_OxRdtase"/>
</dbReference>
<dbReference type="OrthoDB" id="424974at2759"/>
<dbReference type="GO" id="GO:0005777">
    <property type="term" value="C:peroxisome"/>
    <property type="evidence" value="ECO:0007669"/>
    <property type="project" value="TreeGrafter"/>
</dbReference>
<keyword evidence="4" id="KW-0274">FAD</keyword>
<reference evidence="7 8" key="2">
    <citation type="journal article" date="2019" name="G3 (Bethesda)">
        <title>Hybrid Assembly of the Genome of the Entomopathogenic Nematode Steinernema carpocapsae Identifies the X-Chromosome.</title>
        <authorList>
            <person name="Serra L."/>
            <person name="Macchietto M."/>
            <person name="Macias-Munoz A."/>
            <person name="McGill C.J."/>
            <person name="Rodriguez I.M."/>
            <person name="Rodriguez B."/>
            <person name="Murad R."/>
            <person name="Mortazavi A."/>
        </authorList>
    </citation>
    <scope>NUCLEOTIDE SEQUENCE [LARGE SCALE GENOMIC DNA]</scope>
    <source>
        <strain evidence="7 8">ALL</strain>
    </source>
</reference>
<dbReference type="SUPFAM" id="SSF54373">
    <property type="entry name" value="FAD-linked reductases, C-terminal domain"/>
    <property type="match status" value="1"/>
</dbReference>
<dbReference type="AlphaFoldDB" id="A0A4U5NV41"/>
<comment type="similarity">
    <text evidence="2">Belongs to the MSOX/MTOX family.</text>
</comment>
<dbReference type="Gene3D" id="3.30.9.10">
    <property type="entry name" value="D-Amino Acid Oxidase, subunit A, domain 2"/>
    <property type="match status" value="1"/>
</dbReference>
<sequence length="361" mass="40722">MFESRQAWNDALSSILNSEKLFETRFRSIFWVLSHTLCSCVLVSQFALNTDHDKRSNVNIHFSKCGLLWLSKEVAAKNCSRILKEHGVNHRLLEGHEVQKEFPQFRYDDNWFGLVDPEGGVLYADKCLKAVQDLAQKFGAKFKFEETVKQLQSEKGAVVVVTDKGVYKAKKVVVTVGGWLNQVLPDLHDTVETQAEQVAVDYWKVERNPEFYDNGNCPTVVIEESEDILYMLPPVDYPGHIKFCLHAGEPIDPNKPLSSIPDWLHEAVKNHIAEHLPDIDGSKPAIVDNCIYTVTKDTHYVIGSYPGDSRILVGGGFSGSGFKLSISMGRILADLANGRNEEEVVPDLFKVKRKRLPYSGW</sequence>
<dbReference type="InterPro" id="IPR045170">
    <property type="entry name" value="MTOX"/>
</dbReference>
<dbReference type="InterPro" id="IPR036188">
    <property type="entry name" value="FAD/NAD-bd_sf"/>
</dbReference>
<accession>A0A4U5NV41</accession>
<gene>
    <name evidence="7" type="ORF">L596_011774</name>
</gene>
<dbReference type="PANTHER" id="PTHR10961:SF46">
    <property type="entry name" value="PEROXISOMAL SARCOSINE OXIDASE"/>
    <property type="match status" value="1"/>
</dbReference>
<dbReference type="Pfam" id="PF01266">
    <property type="entry name" value="DAO"/>
    <property type="match status" value="1"/>
</dbReference>
<dbReference type="PANTHER" id="PTHR10961">
    <property type="entry name" value="PEROXISOMAL SARCOSINE OXIDASE"/>
    <property type="match status" value="1"/>
</dbReference>
<protein>
    <recommendedName>
        <fullName evidence="6">FAD dependent oxidoreductase domain-containing protein</fullName>
    </recommendedName>
</protein>
<evidence type="ECO:0000259" key="6">
    <source>
        <dbReference type="Pfam" id="PF01266"/>
    </source>
</evidence>
<organism evidence="7 8">
    <name type="scientific">Steinernema carpocapsae</name>
    <name type="common">Entomopathogenic nematode</name>
    <dbReference type="NCBI Taxonomy" id="34508"/>
    <lineage>
        <taxon>Eukaryota</taxon>
        <taxon>Metazoa</taxon>
        <taxon>Ecdysozoa</taxon>
        <taxon>Nematoda</taxon>
        <taxon>Chromadorea</taxon>
        <taxon>Rhabditida</taxon>
        <taxon>Tylenchina</taxon>
        <taxon>Panagrolaimomorpha</taxon>
        <taxon>Strongyloidoidea</taxon>
        <taxon>Steinernematidae</taxon>
        <taxon>Steinernema</taxon>
    </lineage>
</organism>
<keyword evidence="3" id="KW-0285">Flavoprotein</keyword>
<dbReference type="GO" id="GO:0050660">
    <property type="term" value="F:flavin adenine dinucleotide binding"/>
    <property type="evidence" value="ECO:0007669"/>
    <property type="project" value="InterPro"/>
</dbReference>
<dbReference type="SUPFAM" id="SSF51905">
    <property type="entry name" value="FAD/NAD(P)-binding domain"/>
    <property type="match status" value="1"/>
</dbReference>
<dbReference type="STRING" id="34508.A0A4U5NV41"/>
<evidence type="ECO:0000313" key="8">
    <source>
        <dbReference type="Proteomes" id="UP000298663"/>
    </source>
</evidence>
<comment type="cofactor">
    <cofactor evidence="1">
        <name>FAD</name>
        <dbReference type="ChEBI" id="CHEBI:57692"/>
    </cofactor>
</comment>
<name>A0A4U5NV41_STECR</name>
<keyword evidence="5" id="KW-0560">Oxidoreductase</keyword>
<dbReference type="Gene3D" id="3.50.50.60">
    <property type="entry name" value="FAD/NAD(P)-binding domain"/>
    <property type="match status" value="1"/>
</dbReference>
<proteinExistence type="inferred from homology"/>